<dbReference type="EnsemblMetazoa" id="XM_022802192">
    <property type="protein sequence ID" value="XP_022657927"/>
    <property type="gene ID" value="LOC111248979"/>
</dbReference>
<dbReference type="InterPro" id="IPR013201">
    <property type="entry name" value="Prot_inhib_I29"/>
</dbReference>
<accession>A0A7M7JZD6</accession>
<dbReference type="AlphaFoldDB" id="A0A7M7JZD6"/>
<feature type="compositionally biased region" description="Basic residues" evidence="7">
    <location>
        <begin position="1"/>
        <end position="13"/>
    </location>
</feature>
<dbReference type="OrthoDB" id="10253408at2759"/>
<protein>
    <submittedName>
        <fullName evidence="10">Uncharacterized protein</fullName>
    </submittedName>
</protein>
<dbReference type="SMART" id="SM00645">
    <property type="entry name" value="Pept_C1"/>
    <property type="match status" value="1"/>
</dbReference>
<evidence type="ECO:0000256" key="6">
    <source>
        <dbReference type="ARBA" id="ARBA00023157"/>
    </source>
</evidence>
<dbReference type="KEGG" id="vde:111248979"/>
<feature type="region of interest" description="Disordered" evidence="7">
    <location>
        <begin position="1"/>
        <end position="34"/>
    </location>
</feature>
<dbReference type="InterPro" id="IPR039417">
    <property type="entry name" value="Peptidase_C1A_papain-like"/>
</dbReference>
<evidence type="ECO:0000256" key="2">
    <source>
        <dbReference type="ARBA" id="ARBA00022670"/>
    </source>
</evidence>
<dbReference type="InParanoid" id="A0A7M7JZD6"/>
<evidence type="ECO:0000256" key="4">
    <source>
        <dbReference type="ARBA" id="ARBA00022807"/>
    </source>
</evidence>
<organism evidence="10 11">
    <name type="scientific">Varroa destructor</name>
    <name type="common">Honeybee mite</name>
    <dbReference type="NCBI Taxonomy" id="109461"/>
    <lineage>
        <taxon>Eukaryota</taxon>
        <taxon>Metazoa</taxon>
        <taxon>Ecdysozoa</taxon>
        <taxon>Arthropoda</taxon>
        <taxon>Chelicerata</taxon>
        <taxon>Arachnida</taxon>
        <taxon>Acari</taxon>
        <taxon>Parasitiformes</taxon>
        <taxon>Mesostigmata</taxon>
        <taxon>Gamasina</taxon>
        <taxon>Dermanyssoidea</taxon>
        <taxon>Varroidae</taxon>
        <taxon>Varroa</taxon>
    </lineage>
</organism>
<comment type="similarity">
    <text evidence="1">Belongs to the peptidase C1 family.</text>
</comment>
<dbReference type="PANTHER" id="PTHR12411">
    <property type="entry name" value="CYSTEINE PROTEASE FAMILY C1-RELATED"/>
    <property type="match status" value="1"/>
</dbReference>
<dbReference type="InterPro" id="IPR038765">
    <property type="entry name" value="Papain-like_cys_pep_sf"/>
</dbReference>
<evidence type="ECO:0000256" key="3">
    <source>
        <dbReference type="ARBA" id="ARBA00022801"/>
    </source>
</evidence>
<keyword evidence="6" id="KW-1015">Disulfide bond</keyword>
<keyword evidence="5" id="KW-0865">Zymogen</keyword>
<keyword evidence="3" id="KW-0378">Hydrolase</keyword>
<dbReference type="InterPro" id="IPR000169">
    <property type="entry name" value="Pept_cys_AS"/>
</dbReference>
<keyword evidence="2" id="KW-0645">Protease</keyword>
<dbReference type="GO" id="GO:0008234">
    <property type="term" value="F:cysteine-type peptidase activity"/>
    <property type="evidence" value="ECO:0007669"/>
    <property type="project" value="UniProtKB-KW"/>
</dbReference>
<dbReference type="Gene3D" id="3.90.70.10">
    <property type="entry name" value="Cysteine proteinases"/>
    <property type="match status" value="1"/>
</dbReference>
<dbReference type="SMART" id="SM00848">
    <property type="entry name" value="Inhibitor_I29"/>
    <property type="match status" value="1"/>
</dbReference>
<dbReference type="InterPro" id="IPR025661">
    <property type="entry name" value="Pept_asp_AS"/>
</dbReference>
<dbReference type="InterPro" id="IPR013128">
    <property type="entry name" value="Peptidase_C1A"/>
</dbReference>
<keyword evidence="4" id="KW-0788">Thiol protease</keyword>
<feature type="domain" description="Peptidase C1A papain C-terminal" evidence="8">
    <location>
        <begin position="160"/>
        <end position="387"/>
    </location>
</feature>
<dbReference type="Pfam" id="PF00112">
    <property type="entry name" value="Peptidase_C1"/>
    <property type="match status" value="1"/>
</dbReference>
<dbReference type="CDD" id="cd02248">
    <property type="entry name" value="Peptidase_C1A"/>
    <property type="match status" value="1"/>
</dbReference>
<evidence type="ECO:0000256" key="1">
    <source>
        <dbReference type="ARBA" id="ARBA00008455"/>
    </source>
</evidence>
<dbReference type="PROSITE" id="PS00139">
    <property type="entry name" value="THIOL_PROTEASE_CYS"/>
    <property type="match status" value="1"/>
</dbReference>
<evidence type="ECO:0000256" key="5">
    <source>
        <dbReference type="ARBA" id="ARBA00023145"/>
    </source>
</evidence>
<sequence>MKRTGKGIRKKGVSQKFPKPAVNQRSETNTYNADSIGTNSFQKWNVPKMRPSSTCVFALLLSRALANPTVLAKWENFKVQHAKQHPPHEEPERMEAFLKKDAEIEAHNVRYAAGQESYSRQHSQYSDLTHEEFRKYALGFVPAVNASEIPHVDLEMMPGLPESFDWREQGILTPVKNQRYCGSCYAFSAASLLESYIKWKNQMDLDLSEQDIIDCSYKTYAGGRFNNGCRGGWPSAVLQYYNSKDIVLENTYPYTSGKNGRHGSCMLYEPINNVVKGKLHVRHIRVRDENRIREILVSKGPLIIALAADNKWKRFFDDLGDGVYDNDESVNARPNHAVLLVGYGTQQGKDYWIIKNSWGDKWGVNGYGKIRRGRNMCGINTFGVFFVD</sequence>
<dbReference type="Pfam" id="PF08246">
    <property type="entry name" value="Inhibitor_I29"/>
    <property type="match status" value="1"/>
</dbReference>
<dbReference type="RefSeq" id="XP_022657927.1">
    <property type="nucleotide sequence ID" value="XM_022802192.1"/>
</dbReference>
<evidence type="ECO:0000259" key="9">
    <source>
        <dbReference type="SMART" id="SM00848"/>
    </source>
</evidence>
<dbReference type="PRINTS" id="PR00705">
    <property type="entry name" value="PAPAIN"/>
</dbReference>
<reference evidence="10" key="1">
    <citation type="submission" date="2021-01" db="UniProtKB">
        <authorList>
            <consortium name="EnsemblMetazoa"/>
        </authorList>
    </citation>
    <scope>IDENTIFICATION</scope>
</reference>
<evidence type="ECO:0000256" key="7">
    <source>
        <dbReference type="SAM" id="MobiDB-lite"/>
    </source>
</evidence>
<proteinExistence type="inferred from homology"/>
<dbReference type="PROSITE" id="PS00640">
    <property type="entry name" value="THIOL_PROTEASE_ASN"/>
    <property type="match status" value="1"/>
</dbReference>
<dbReference type="GeneID" id="111248979"/>
<evidence type="ECO:0000313" key="10">
    <source>
        <dbReference type="EnsemblMetazoa" id="XP_022657927"/>
    </source>
</evidence>
<evidence type="ECO:0000313" key="11">
    <source>
        <dbReference type="Proteomes" id="UP000594260"/>
    </source>
</evidence>
<dbReference type="FunFam" id="3.90.70.10:FF:000332">
    <property type="entry name" value="Cathepsin L1"/>
    <property type="match status" value="1"/>
</dbReference>
<dbReference type="SUPFAM" id="SSF54001">
    <property type="entry name" value="Cysteine proteinases"/>
    <property type="match status" value="1"/>
</dbReference>
<dbReference type="Gene3D" id="1.10.287.2250">
    <property type="match status" value="1"/>
</dbReference>
<dbReference type="Proteomes" id="UP000594260">
    <property type="component" value="Unplaced"/>
</dbReference>
<dbReference type="GO" id="GO:0006508">
    <property type="term" value="P:proteolysis"/>
    <property type="evidence" value="ECO:0007669"/>
    <property type="project" value="UniProtKB-KW"/>
</dbReference>
<dbReference type="OMA" id="YDNDESV"/>
<evidence type="ECO:0000259" key="8">
    <source>
        <dbReference type="SMART" id="SM00645"/>
    </source>
</evidence>
<keyword evidence="11" id="KW-1185">Reference proteome</keyword>
<name>A0A7M7JZD6_VARDE</name>
<feature type="domain" description="Cathepsin propeptide inhibitor" evidence="9">
    <location>
        <begin position="74"/>
        <end position="133"/>
    </location>
</feature>
<dbReference type="InterPro" id="IPR000668">
    <property type="entry name" value="Peptidase_C1A_C"/>
</dbReference>
<feature type="compositionally biased region" description="Polar residues" evidence="7">
    <location>
        <begin position="23"/>
        <end position="34"/>
    </location>
</feature>